<dbReference type="GO" id="GO:0006352">
    <property type="term" value="P:DNA-templated transcription initiation"/>
    <property type="evidence" value="ECO:0007669"/>
    <property type="project" value="InterPro"/>
</dbReference>
<evidence type="ECO:0000259" key="8">
    <source>
        <dbReference type="PROSITE" id="PS00716"/>
    </source>
</evidence>
<dbReference type="SUPFAM" id="SSF88946">
    <property type="entry name" value="Sigma2 domain of RNA polymerase sigma factors"/>
    <property type="match status" value="1"/>
</dbReference>
<reference evidence="9 10" key="1">
    <citation type="submission" date="2018-05" db="EMBL/GenBank/DDBJ databases">
        <title>Genomic Encyclopedia of Type Strains, Phase IV (KMG-IV): sequencing the most valuable type-strain genomes for metagenomic binning, comparative biology and taxonomic classification.</title>
        <authorList>
            <person name="Goeker M."/>
        </authorList>
    </citation>
    <scope>NUCLEOTIDE SEQUENCE [LARGE SCALE GENOMIC DNA]</scope>
    <source>
        <strain evidence="9 10">DSM 18773</strain>
    </source>
</reference>
<dbReference type="NCBIfam" id="TIGR02980">
    <property type="entry name" value="SigBFG"/>
    <property type="match status" value="1"/>
</dbReference>
<dbReference type="InterPro" id="IPR000943">
    <property type="entry name" value="RNA_pol_sigma70"/>
</dbReference>
<keyword evidence="5 6" id="KW-0804">Transcription</keyword>
<evidence type="ECO:0000256" key="2">
    <source>
        <dbReference type="ARBA" id="ARBA00023015"/>
    </source>
</evidence>
<comment type="function">
    <text evidence="6">Sigma factors are initiation factors that promote the attachment of RNA polymerase to specific initiation sites and are then released.</text>
</comment>
<dbReference type="GO" id="GO:0016987">
    <property type="term" value="F:sigma factor activity"/>
    <property type="evidence" value="ECO:0007669"/>
    <property type="project" value="UniProtKB-KW"/>
</dbReference>
<dbReference type="PROSITE" id="PS00715">
    <property type="entry name" value="SIGMA70_1"/>
    <property type="match status" value="1"/>
</dbReference>
<dbReference type="PANTHER" id="PTHR30603">
    <property type="entry name" value="RNA POLYMERASE SIGMA FACTOR RPO"/>
    <property type="match status" value="1"/>
</dbReference>
<dbReference type="Proteomes" id="UP000245634">
    <property type="component" value="Unassembled WGS sequence"/>
</dbReference>
<dbReference type="FunFam" id="1.20.120.1810:FF:000002">
    <property type="entry name" value="RNA polymerase sigma factor"/>
    <property type="match status" value="1"/>
</dbReference>
<keyword evidence="2 6" id="KW-0805">Transcription regulation</keyword>
<evidence type="ECO:0000256" key="5">
    <source>
        <dbReference type="ARBA" id="ARBA00023163"/>
    </source>
</evidence>
<name>A0A316D274_9BACL</name>
<dbReference type="CDD" id="cd06171">
    <property type="entry name" value="Sigma70_r4"/>
    <property type="match status" value="1"/>
</dbReference>
<dbReference type="InterPro" id="IPR007630">
    <property type="entry name" value="RNA_pol_sigma70_r4"/>
</dbReference>
<dbReference type="GO" id="GO:0003677">
    <property type="term" value="F:DNA binding"/>
    <property type="evidence" value="ECO:0007669"/>
    <property type="project" value="UniProtKB-KW"/>
</dbReference>
<dbReference type="InterPro" id="IPR014322">
    <property type="entry name" value="RNA_pol_sigma-B/F/G"/>
</dbReference>
<dbReference type="AlphaFoldDB" id="A0A316D274"/>
<dbReference type="InterPro" id="IPR013325">
    <property type="entry name" value="RNA_pol_sigma_r2"/>
</dbReference>
<feature type="domain" description="RNA polymerase sigma-70" evidence="7">
    <location>
        <begin position="66"/>
        <end position="79"/>
    </location>
</feature>
<keyword evidence="10" id="KW-1185">Reference proteome</keyword>
<dbReference type="OrthoDB" id="2374574at2"/>
<dbReference type="InterPro" id="IPR050239">
    <property type="entry name" value="Sigma-70_RNA_pol_init_factors"/>
</dbReference>
<keyword evidence="3 6" id="KW-0731">Sigma factor</keyword>
<evidence type="ECO:0000313" key="10">
    <source>
        <dbReference type="Proteomes" id="UP000245634"/>
    </source>
</evidence>
<evidence type="ECO:0000256" key="6">
    <source>
        <dbReference type="RuleBase" id="RU362124"/>
    </source>
</evidence>
<proteinExistence type="inferred from homology"/>
<gene>
    <name evidence="9" type="ORF">C7459_1336</name>
</gene>
<evidence type="ECO:0000256" key="3">
    <source>
        <dbReference type="ARBA" id="ARBA00023082"/>
    </source>
</evidence>
<dbReference type="Gene3D" id="1.20.120.1810">
    <property type="match status" value="1"/>
</dbReference>
<dbReference type="NCBIfam" id="TIGR02850">
    <property type="entry name" value="spore_sigG"/>
    <property type="match status" value="1"/>
</dbReference>
<comment type="caution">
    <text evidence="9">The sequence shown here is derived from an EMBL/GenBank/DDBJ whole genome shotgun (WGS) entry which is preliminary data.</text>
</comment>
<dbReference type="InterPro" id="IPR007627">
    <property type="entry name" value="RNA_pol_sigma70_r2"/>
</dbReference>
<dbReference type="Pfam" id="PF04545">
    <property type="entry name" value="Sigma70_r4"/>
    <property type="match status" value="1"/>
</dbReference>
<dbReference type="SUPFAM" id="SSF88659">
    <property type="entry name" value="Sigma3 and sigma4 domains of RNA polymerase sigma factors"/>
    <property type="match status" value="2"/>
</dbReference>
<dbReference type="InterPro" id="IPR013324">
    <property type="entry name" value="RNA_pol_sigma_r3/r4-like"/>
</dbReference>
<dbReference type="InterPro" id="IPR014284">
    <property type="entry name" value="RNA_pol_sigma-70_dom"/>
</dbReference>
<evidence type="ECO:0000256" key="1">
    <source>
        <dbReference type="ARBA" id="ARBA00007788"/>
    </source>
</evidence>
<evidence type="ECO:0000256" key="4">
    <source>
        <dbReference type="ARBA" id="ARBA00023125"/>
    </source>
</evidence>
<dbReference type="PIRSF" id="PIRSF000770">
    <property type="entry name" value="RNA_pol_sigma-SigE/K"/>
    <property type="match status" value="1"/>
</dbReference>
<comment type="similarity">
    <text evidence="1 6">Belongs to the sigma-70 factor family.</text>
</comment>
<dbReference type="PROSITE" id="PS00716">
    <property type="entry name" value="SIGMA70_2"/>
    <property type="match status" value="1"/>
</dbReference>
<evidence type="ECO:0000259" key="7">
    <source>
        <dbReference type="PROSITE" id="PS00715"/>
    </source>
</evidence>
<dbReference type="EMBL" id="QGGL01000033">
    <property type="protein sequence ID" value="PWK04948.1"/>
    <property type="molecule type" value="Genomic_DNA"/>
</dbReference>
<dbReference type="NCBIfam" id="TIGR02937">
    <property type="entry name" value="sigma70-ECF"/>
    <property type="match status" value="1"/>
</dbReference>
<sequence length="259" mass="29537">MKRNKVEICGVNTAQLPVLTNAVMRELFVALQAGELPAREKLVNGNLRLVLSVIQRFNNRGEYVDDLFQVGCIGLMKAIDNFDLSQNVKFSTYAVPMIVGEIRRYLRDNNPIRVSRSLRDIAYKALQVRDSLTNQNLREPSIVEISEAMDVPKEDVVFALDAIQDPVSLFEPIYHDGGDPIYVMDQLSDEKDHDTLWVEEISIREALTKLNEREKRILSMRFFEGKTQMEVADEIGISQAQVSRLEKAAISHMHKFIKA</sequence>
<accession>A0A316D274</accession>
<dbReference type="PRINTS" id="PR00046">
    <property type="entry name" value="SIGMA70FCT"/>
</dbReference>
<feature type="domain" description="RNA polymerase sigma-70" evidence="8">
    <location>
        <begin position="227"/>
        <end position="253"/>
    </location>
</feature>
<protein>
    <recommendedName>
        <fullName evidence="6">RNA polymerase sigma factor</fullName>
    </recommendedName>
</protein>
<dbReference type="Gene3D" id="1.20.140.160">
    <property type="match status" value="1"/>
</dbReference>
<dbReference type="NCBIfam" id="NF006071">
    <property type="entry name" value="PRK08215.1"/>
    <property type="match status" value="1"/>
</dbReference>
<organism evidence="9 10">
    <name type="scientific">Tumebacillus permanentifrigoris</name>
    <dbReference type="NCBI Taxonomy" id="378543"/>
    <lineage>
        <taxon>Bacteria</taxon>
        <taxon>Bacillati</taxon>
        <taxon>Bacillota</taxon>
        <taxon>Bacilli</taxon>
        <taxon>Bacillales</taxon>
        <taxon>Alicyclobacillaceae</taxon>
        <taxon>Tumebacillus</taxon>
    </lineage>
</organism>
<dbReference type="Pfam" id="PF04542">
    <property type="entry name" value="Sigma70_r2"/>
    <property type="match status" value="1"/>
</dbReference>
<evidence type="ECO:0000313" key="9">
    <source>
        <dbReference type="EMBL" id="PWK04948.1"/>
    </source>
</evidence>
<dbReference type="RefSeq" id="WP_109691400.1">
    <property type="nucleotide sequence ID" value="NZ_QGGL01000033.1"/>
</dbReference>
<keyword evidence="4 6" id="KW-0238">DNA-binding</keyword>
<dbReference type="PANTHER" id="PTHR30603:SF17">
    <property type="entry name" value="RNA POLYMERASE SIGMA-G FACTOR"/>
    <property type="match status" value="1"/>
</dbReference>
<dbReference type="InterPro" id="IPR014212">
    <property type="entry name" value="RNA_pol_sigma-G"/>
</dbReference>